<dbReference type="RefSeq" id="WP_185402139.1">
    <property type="nucleotide sequence ID" value="NZ_JAARRO010000004.1"/>
</dbReference>
<dbReference type="NCBIfam" id="TIGR01554">
    <property type="entry name" value="major_cap_HK97"/>
    <property type="match status" value="1"/>
</dbReference>
<sequence>MAVVFNPDTVTMQDAKTGEIPFNSSEQIITDVKNGSALMKLAKAVPMTKPIEEFTYMSGVGAYWVNEAERIQTSKPTFIHAKMYAHKMGVIIPTTVENLKYSVTDFFSLMQAEIAEAFYKKFDEAGFTGTNSPYTQSILSAATAAGNTVDESGNKYDDINQAIALIEENDLDPNGLATIRKQRAKYRATKDNNGMPIFNSANSNNVDDILGLPIAYVPKDAFGSSEAVEYVGDWDKVYYGILSGIEFTVLTEATLTTVEDEDGNNINLAERDMAAIKATFSVGFMVAKDEAFSVVKPATAPSGN</sequence>
<dbReference type="EMBL" id="JAASTX010000006">
    <property type="protein sequence ID" value="MBC1491400.1"/>
    <property type="molecule type" value="Genomic_DNA"/>
</dbReference>
<dbReference type="InterPro" id="IPR024455">
    <property type="entry name" value="Phage_capsid"/>
</dbReference>
<feature type="domain" description="Phage capsid-like C-terminal" evidence="2">
    <location>
        <begin position="21"/>
        <end position="296"/>
    </location>
</feature>
<dbReference type="Gene3D" id="3.30.2400.10">
    <property type="entry name" value="Major capsid protein gp5"/>
    <property type="match status" value="1"/>
</dbReference>
<dbReference type="Gene3D" id="3.30.2320.10">
    <property type="entry name" value="hypothetical protein PF0899 domain"/>
    <property type="match status" value="1"/>
</dbReference>
<dbReference type="Proteomes" id="UP000533953">
    <property type="component" value="Unassembled WGS sequence"/>
</dbReference>
<dbReference type="AlphaFoldDB" id="A0A7X0XBY9"/>
<evidence type="ECO:0000256" key="1">
    <source>
        <dbReference type="ARBA" id="ARBA00004328"/>
    </source>
</evidence>
<gene>
    <name evidence="3" type="ORF">HCI99_06135</name>
</gene>
<comment type="subcellular location">
    <subcellularLocation>
        <location evidence="1">Virion</location>
    </subcellularLocation>
</comment>
<protein>
    <submittedName>
        <fullName evidence="3">Phage major capsid protein</fullName>
    </submittedName>
</protein>
<comment type="caution">
    <text evidence="3">The sequence shown here is derived from an EMBL/GenBank/DDBJ whole genome shotgun (WGS) entry which is preliminary data.</text>
</comment>
<proteinExistence type="predicted"/>
<name>A0A7X0XBY9_9LIST</name>
<accession>A0A7X0XBY9</accession>
<dbReference type="Pfam" id="PF05065">
    <property type="entry name" value="Phage_capsid"/>
    <property type="match status" value="1"/>
</dbReference>
<reference evidence="3 4" key="1">
    <citation type="submission" date="2020-03" db="EMBL/GenBank/DDBJ databases">
        <title>Soil Listeria distribution.</title>
        <authorList>
            <person name="Liao J."/>
            <person name="Wiedmann M."/>
        </authorList>
    </citation>
    <scope>NUCLEOTIDE SEQUENCE [LARGE SCALE GENOMIC DNA]</scope>
    <source>
        <strain evidence="3 4">FSL L7-1547</strain>
    </source>
</reference>
<dbReference type="SUPFAM" id="SSF56563">
    <property type="entry name" value="Major capsid protein gp5"/>
    <property type="match status" value="1"/>
</dbReference>
<organism evidence="3 4">
    <name type="scientific">Listeria booriae</name>
    <dbReference type="NCBI Taxonomy" id="1552123"/>
    <lineage>
        <taxon>Bacteria</taxon>
        <taxon>Bacillati</taxon>
        <taxon>Bacillota</taxon>
        <taxon>Bacilli</taxon>
        <taxon>Bacillales</taxon>
        <taxon>Listeriaceae</taxon>
        <taxon>Listeria</taxon>
    </lineage>
</organism>
<evidence type="ECO:0000259" key="2">
    <source>
        <dbReference type="Pfam" id="PF05065"/>
    </source>
</evidence>
<evidence type="ECO:0000313" key="3">
    <source>
        <dbReference type="EMBL" id="MBC1491400.1"/>
    </source>
</evidence>
<dbReference type="InterPro" id="IPR054612">
    <property type="entry name" value="Phage_capsid-like_C"/>
</dbReference>
<evidence type="ECO:0000313" key="4">
    <source>
        <dbReference type="Proteomes" id="UP000533953"/>
    </source>
</evidence>